<feature type="transmembrane region" description="Helical" evidence="1">
    <location>
        <begin position="41"/>
        <end position="63"/>
    </location>
</feature>
<evidence type="ECO:0000256" key="1">
    <source>
        <dbReference type="SAM" id="Phobius"/>
    </source>
</evidence>
<organism evidence="2 3">
    <name type="scientific">Candidatus Alistipes avicola</name>
    <dbReference type="NCBI Taxonomy" id="2838432"/>
    <lineage>
        <taxon>Bacteria</taxon>
        <taxon>Pseudomonadati</taxon>
        <taxon>Bacteroidota</taxon>
        <taxon>Bacteroidia</taxon>
        <taxon>Bacteroidales</taxon>
        <taxon>Rikenellaceae</taxon>
        <taxon>Alistipes</taxon>
    </lineage>
</organism>
<dbReference type="NCBIfam" id="NF041635">
    <property type="entry name" value="STM3941_fam"/>
    <property type="match status" value="1"/>
</dbReference>
<evidence type="ECO:0000313" key="2">
    <source>
        <dbReference type="EMBL" id="HJA98509.1"/>
    </source>
</evidence>
<evidence type="ECO:0000313" key="3">
    <source>
        <dbReference type="Proteomes" id="UP000824259"/>
    </source>
</evidence>
<gene>
    <name evidence="2" type="ORF">H9779_02770</name>
</gene>
<keyword evidence="1" id="KW-1133">Transmembrane helix</keyword>
<name>A0A9D2ICW9_9BACT</name>
<sequence>MSNRPTTVIYASRRKLIGGTIATLILFGLSLFLLLREESHVAGRLIGILGIILFGGGFCLLLCTTLRNLRCRQEIVRIGDKELELYVPARKDWYRIKWEEISGVRLQKIYGQTFLLIEFHHPEERIGQEKSSLSKHLMNWQERRFGAPYIISPSNLDISSEELLNKIQNNLKNKEIESSK</sequence>
<keyword evidence="1" id="KW-0472">Membrane</keyword>
<dbReference type="InterPro" id="IPR048136">
    <property type="entry name" value="STM3941-like"/>
</dbReference>
<dbReference type="EMBL" id="DWYR01000009">
    <property type="protein sequence ID" value="HJA98509.1"/>
    <property type="molecule type" value="Genomic_DNA"/>
</dbReference>
<dbReference type="AlphaFoldDB" id="A0A9D2ICW9"/>
<accession>A0A9D2ICW9</accession>
<dbReference type="Proteomes" id="UP000824259">
    <property type="component" value="Unassembled WGS sequence"/>
</dbReference>
<proteinExistence type="predicted"/>
<feature type="transmembrane region" description="Helical" evidence="1">
    <location>
        <begin position="16"/>
        <end position="35"/>
    </location>
</feature>
<protein>
    <submittedName>
        <fullName evidence="2">Uncharacterized protein</fullName>
    </submittedName>
</protein>
<keyword evidence="1" id="KW-0812">Transmembrane</keyword>
<reference evidence="2" key="2">
    <citation type="submission" date="2021-04" db="EMBL/GenBank/DDBJ databases">
        <authorList>
            <person name="Gilroy R."/>
        </authorList>
    </citation>
    <scope>NUCLEOTIDE SEQUENCE</scope>
    <source>
        <strain evidence="2">CHK169-11906</strain>
    </source>
</reference>
<comment type="caution">
    <text evidence="2">The sequence shown here is derived from an EMBL/GenBank/DDBJ whole genome shotgun (WGS) entry which is preliminary data.</text>
</comment>
<reference evidence="2" key="1">
    <citation type="journal article" date="2021" name="PeerJ">
        <title>Extensive microbial diversity within the chicken gut microbiome revealed by metagenomics and culture.</title>
        <authorList>
            <person name="Gilroy R."/>
            <person name="Ravi A."/>
            <person name="Getino M."/>
            <person name="Pursley I."/>
            <person name="Horton D.L."/>
            <person name="Alikhan N.F."/>
            <person name="Baker D."/>
            <person name="Gharbi K."/>
            <person name="Hall N."/>
            <person name="Watson M."/>
            <person name="Adriaenssens E.M."/>
            <person name="Foster-Nyarko E."/>
            <person name="Jarju S."/>
            <person name="Secka A."/>
            <person name="Antonio M."/>
            <person name="Oren A."/>
            <person name="Chaudhuri R.R."/>
            <person name="La Ragione R."/>
            <person name="Hildebrand F."/>
            <person name="Pallen M.J."/>
        </authorList>
    </citation>
    <scope>NUCLEOTIDE SEQUENCE</scope>
    <source>
        <strain evidence="2">CHK169-11906</strain>
    </source>
</reference>